<reference evidence="9 10" key="1">
    <citation type="submission" date="2019-06" db="EMBL/GenBank/DDBJ databases">
        <authorList>
            <person name="Li M."/>
        </authorList>
    </citation>
    <scope>NUCLEOTIDE SEQUENCE [LARGE SCALE GENOMIC DNA]</scope>
    <source>
        <strain evidence="9 10">BGMRC2036</strain>
    </source>
</reference>
<evidence type="ECO:0000256" key="6">
    <source>
        <dbReference type="SAM" id="MobiDB-lite"/>
    </source>
</evidence>
<evidence type="ECO:0000256" key="5">
    <source>
        <dbReference type="ARBA" id="ARBA00023136"/>
    </source>
</evidence>
<keyword evidence="4 7" id="KW-1133">Transmembrane helix</keyword>
<gene>
    <name evidence="9" type="ORF">FJU08_18350</name>
</gene>
<evidence type="ECO:0000256" key="7">
    <source>
        <dbReference type="SAM" id="Phobius"/>
    </source>
</evidence>
<evidence type="ECO:0000256" key="3">
    <source>
        <dbReference type="ARBA" id="ARBA00022692"/>
    </source>
</evidence>
<feature type="domain" description="EamA" evidence="8">
    <location>
        <begin position="9"/>
        <end position="140"/>
    </location>
</feature>
<dbReference type="GO" id="GO:0016020">
    <property type="term" value="C:membrane"/>
    <property type="evidence" value="ECO:0007669"/>
    <property type="project" value="UniProtKB-SubCell"/>
</dbReference>
<feature type="transmembrane region" description="Helical" evidence="7">
    <location>
        <begin position="236"/>
        <end position="258"/>
    </location>
</feature>
<name>A0A506U3S1_9HYPH</name>
<feature type="transmembrane region" description="Helical" evidence="7">
    <location>
        <begin position="146"/>
        <end position="163"/>
    </location>
</feature>
<dbReference type="InterPro" id="IPR037185">
    <property type="entry name" value="EmrE-like"/>
</dbReference>
<sequence length="317" mass="33591">MRISTNIQGAIFMILAMACFAANDATVKLLTKEIGIGQIMFFRGMFIVLLALAIAWRAGVLGSVRNVFQPKIVIRSFCELVAAVTYLEALRLMPLANASAIQQSLPLAVTLGAALFMGEPVGWRRWSAILVGFIGVLIIIRPGPDGFDTGAIFVIMAVFGAATRDLMTKTITASVPAIVITLSTALLLTAGGGVIGTIEADWSMLTVPILLKLVLAAAFLLGGYQSIVVAVRKADISYIAPFRYTGLLWAALLGMIVFANYPDAHVLTGGAVIVAAGLYSFHRERKRGIAPLAETTQPGPSEGGGLIVRAQEEASEK</sequence>
<evidence type="ECO:0000256" key="1">
    <source>
        <dbReference type="ARBA" id="ARBA00004141"/>
    </source>
</evidence>
<protein>
    <submittedName>
        <fullName evidence="9">DMT family transporter</fullName>
    </submittedName>
</protein>
<feature type="transmembrane region" description="Helical" evidence="7">
    <location>
        <begin position="123"/>
        <end position="140"/>
    </location>
</feature>
<feature type="transmembrane region" description="Helical" evidence="7">
    <location>
        <begin position="202"/>
        <end position="224"/>
    </location>
</feature>
<organism evidence="9 10">
    <name type="scientific">Martelella alba</name>
    <dbReference type="NCBI Taxonomy" id="2590451"/>
    <lineage>
        <taxon>Bacteria</taxon>
        <taxon>Pseudomonadati</taxon>
        <taxon>Pseudomonadota</taxon>
        <taxon>Alphaproteobacteria</taxon>
        <taxon>Hyphomicrobiales</taxon>
        <taxon>Aurantimonadaceae</taxon>
        <taxon>Martelella</taxon>
    </lineage>
</organism>
<keyword evidence="5 7" id="KW-0472">Membrane</keyword>
<evidence type="ECO:0000256" key="4">
    <source>
        <dbReference type="ARBA" id="ARBA00022989"/>
    </source>
</evidence>
<feature type="transmembrane region" description="Helical" evidence="7">
    <location>
        <begin position="40"/>
        <end position="60"/>
    </location>
</feature>
<dbReference type="InterPro" id="IPR000620">
    <property type="entry name" value="EamA_dom"/>
</dbReference>
<dbReference type="Pfam" id="PF00892">
    <property type="entry name" value="EamA"/>
    <property type="match status" value="1"/>
</dbReference>
<dbReference type="OrthoDB" id="7165334at2"/>
<dbReference type="AlphaFoldDB" id="A0A506U3S1"/>
<comment type="similarity">
    <text evidence="2">Belongs to the drug/metabolite transporter (DMT) superfamily. 10 TMS drug/metabolite exporter (DME) (TC 2.A.7.3) family.</text>
</comment>
<proteinExistence type="inferred from homology"/>
<feature type="region of interest" description="Disordered" evidence="6">
    <location>
        <begin position="291"/>
        <end position="317"/>
    </location>
</feature>
<dbReference type="SUPFAM" id="SSF103481">
    <property type="entry name" value="Multidrug resistance efflux transporter EmrE"/>
    <property type="match status" value="2"/>
</dbReference>
<evidence type="ECO:0000259" key="8">
    <source>
        <dbReference type="Pfam" id="PF00892"/>
    </source>
</evidence>
<keyword evidence="3 7" id="KW-0812">Transmembrane</keyword>
<feature type="transmembrane region" description="Helical" evidence="7">
    <location>
        <begin position="175"/>
        <end position="196"/>
    </location>
</feature>
<comment type="subcellular location">
    <subcellularLocation>
        <location evidence="1">Membrane</location>
        <topology evidence="1">Multi-pass membrane protein</topology>
    </subcellularLocation>
</comment>
<keyword evidence="10" id="KW-1185">Reference proteome</keyword>
<dbReference type="Proteomes" id="UP000318801">
    <property type="component" value="Unassembled WGS sequence"/>
</dbReference>
<dbReference type="PANTHER" id="PTHR22911:SF6">
    <property type="entry name" value="SOLUTE CARRIER FAMILY 35 MEMBER G1"/>
    <property type="match status" value="1"/>
</dbReference>
<evidence type="ECO:0000256" key="2">
    <source>
        <dbReference type="ARBA" id="ARBA00009853"/>
    </source>
</evidence>
<dbReference type="PROSITE" id="PS51257">
    <property type="entry name" value="PROKAR_LIPOPROTEIN"/>
    <property type="match status" value="1"/>
</dbReference>
<dbReference type="PANTHER" id="PTHR22911">
    <property type="entry name" value="ACYL-MALONYL CONDENSING ENZYME-RELATED"/>
    <property type="match status" value="1"/>
</dbReference>
<accession>A0A506U3S1</accession>
<evidence type="ECO:0000313" key="10">
    <source>
        <dbReference type="Proteomes" id="UP000318801"/>
    </source>
</evidence>
<dbReference type="EMBL" id="VHLG01000014">
    <property type="protein sequence ID" value="TPW28098.1"/>
    <property type="molecule type" value="Genomic_DNA"/>
</dbReference>
<evidence type="ECO:0000313" key="9">
    <source>
        <dbReference type="EMBL" id="TPW28098.1"/>
    </source>
</evidence>
<feature type="transmembrane region" description="Helical" evidence="7">
    <location>
        <begin position="264"/>
        <end position="281"/>
    </location>
</feature>
<comment type="caution">
    <text evidence="9">The sequence shown here is derived from an EMBL/GenBank/DDBJ whole genome shotgun (WGS) entry which is preliminary data.</text>
</comment>